<evidence type="ECO:0000313" key="1">
    <source>
        <dbReference type="EMBL" id="MCA9387242.1"/>
    </source>
</evidence>
<name>A0A955LAM8_9BACT</name>
<organism evidence="1 2">
    <name type="scientific">Candidatus Dojkabacteria bacterium</name>
    <dbReference type="NCBI Taxonomy" id="2099670"/>
    <lineage>
        <taxon>Bacteria</taxon>
        <taxon>Candidatus Dojkabacteria</taxon>
    </lineage>
</organism>
<dbReference type="Proteomes" id="UP000714915">
    <property type="component" value="Unassembled WGS sequence"/>
</dbReference>
<proteinExistence type="predicted"/>
<evidence type="ECO:0000313" key="2">
    <source>
        <dbReference type="Proteomes" id="UP000714915"/>
    </source>
</evidence>
<dbReference type="AlphaFoldDB" id="A0A955LAM8"/>
<dbReference type="EMBL" id="JAGQLF010000072">
    <property type="protein sequence ID" value="MCA9387242.1"/>
    <property type="molecule type" value="Genomic_DNA"/>
</dbReference>
<feature type="non-terminal residue" evidence="1">
    <location>
        <position position="1"/>
    </location>
</feature>
<gene>
    <name evidence="1" type="ORF">KC669_04380</name>
</gene>
<protein>
    <submittedName>
        <fullName evidence="1">Uncharacterized protein</fullName>
    </submittedName>
</protein>
<reference evidence="1" key="1">
    <citation type="submission" date="2020-04" db="EMBL/GenBank/DDBJ databases">
        <authorList>
            <person name="Zhang T."/>
        </authorList>
    </citation>
    <scope>NUCLEOTIDE SEQUENCE</scope>
    <source>
        <strain evidence="1">HKST-UBA09</strain>
    </source>
</reference>
<accession>A0A955LAM8</accession>
<sequence length="78" mass="9249">NIGIPLTTRLHDYLEHEIEFAAKLFINQNKIFVEFLINNLNLFCENITVINKPPGASYENYHPYWKDTPEFLNKYMEG</sequence>
<comment type="caution">
    <text evidence="1">The sequence shown here is derived from an EMBL/GenBank/DDBJ whole genome shotgun (WGS) entry which is preliminary data.</text>
</comment>
<reference evidence="1" key="2">
    <citation type="journal article" date="2021" name="Microbiome">
        <title>Successional dynamics and alternative stable states in a saline activated sludge microbial community over 9 years.</title>
        <authorList>
            <person name="Wang Y."/>
            <person name="Ye J."/>
            <person name="Ju F."/>
            <person name="Liu L."/>
            <person name="Boyd J.A."/>
            <person name="Deng Y."/>
            <person name="Parks D.H."/>
            <person name="Jiang X."/>
            <person name="Yin X."/>
            <person name="Woodcroft B.J."/>
            <person name="Tyson G.W."/>
            <person name="Hugenholtz P."/>
            <person name="Polz M.F."/>
            <person name="Zhang T."/>
        </authorList>
    </citation>
    <scope>NUCLEOTIDE SEQUENCE</scope>
    <source>
        <strain evidence="1">HKST-UBA09</strain>
    </source>
</reference>